<dbReference type="AlphaFoldDB" id="A0A914EAC8"/>
<keyword evidence="1" id="KW-1185">Reference proteome</keyword>
<evidence type="ECO:0000313" key="1">
    <source>
        <dbReference type="Proteomes" id="UP000887540"/>
    </source>
</evidence>
<evidence type="ECO:0000313" key="2">
    <source>
        <dbReference type="WBParaSite" id="ACRNAN_scaffold6428.g13943.t1"/>
    </source>
</evidence>
<proteinExistence type="predicted"/>
<sequence>MSSKFHEVLEIPRSYEIVQTNPVLIESPKDQNVEAQSSIGSIMDNRITILEDELMMTRIFGLEDSDSDITYLLDYVPIDID</sequence>
<protein>
    <submittedName>
        <fullName evidence="2">Uncharacterized protein</fullName>
    </submittedName>
</protein>
<organism evidence="1 2">
    <name type="scientific">Acrobeloides nanus</name>
    <dbReference type="NCBI Taxonomy" id="290746"/>
    <lineage>
        <taxon>Eukaryota</taxon>
        <taxon>Metazoa</taxon>
        <taxon>Ecdysozoa</taxon>
        <taxon>Nematoda</taxon>
        <taxon>Chromadorea</taxon>
        <taxon>Rhabditida</taxon>
        <taxon>Tylenchina</taxon>
        <taxon>Cephalobomorpha</taxon>
        <taxon>Cephaloboidea</taxon>
        <taxon>Cephalobidae</taxon>
        <taxon>Acrobeloides</taxon>
    </lineage>
</organism>
<reference evidence="2" key="1">
    <citation type="submission" date="2022-11" db="UniProtKB">
        <authorList>
            <consortium name="WormBaseParasite"/>
        </authorList>
    </citation>
    <scope>IDENTIFICATION</scope>
</reference>
<accession>A0A914EAC8</accession>
<dbReference type="WBParaSite" id="ACRNAN_scaffold6428.g13943.t1">
    <property type="protein sequence ID" value="ACRNAN_scaffold6428.g13943.t1"/>
    <property type="gene ID" value="ACRNAN_scaffold6428.g13943"/>
</dbReference>
<name>A0A914EAC8_9BILA</name>
<dbReference type="Proteomes" id="UP000887540">
    <property type="component" value="Unplaced"/>
</dbReference>